<dbReference type="PROSITE" id="PS50977">
    <property type="entry name" value="HTH_TETR_2"/>
    <property type="match status" value="1"/>
</dbReference>
<dbReference type="Proteomes" id="UP000185598">
    <property type="component" value="Unassembled WGS sequence"/>
</dbReference>
<dbReference type="Pfam" id="PF00440">
    <property type="entry name" value="TetR_N"/>
    <property type="match status" value="1"/>
</dbReference>
<evidence type="ECO:0000256" key="1">
    <source>
        <dbReference type="ARBA" id="ARBA00023015"/>
    </source>
</evidence>
<proteinExistence type="predicted"/>
<feature type="region of interest" description="Disordered" evidence="5">
    <location>
        <begin position="1"/>
        <end position="28"/>
    </location>
</feature>
<dbReference type="AlphaFoldDB" id="A0A1Q9A7Q5"/>
<evidence type="ECO:0000259" key="6">
    <source>
        <dbReference type="PROSITE" id="PS50977"/>
    </source>
</evidence>
<dbReference type="EMBL" id="JACIED010000003">
    <property type="protein sequence ID" value="MBB4008174.1"/>
    <property type="molecule type" value="Genomic_DNA"/>
</dbReference>
<evidence type="ECO:0000256" key="2">
    <source>
        <dbReference type="ARBA" id="ARBA00023125"/>
    </source>
</evidence>
<feature type="compositionally biased region" description="Basic and acidic residues" evidence="5">
    <location>
        <begin position="1"/>
        <end position="10"/>
    </location>
</feature>
<evidence type="ECO:0000256" key="5">
    <source>
        <dbReference type="SAM" id="MobiDB-lite"/>
    </source>
</evidence>
<keyword evidence="2 4" id="KW-0238">DNA-binding</keyword>
<gene>
    <name evidence="8" type="ORF">BJF91_15235</name>
    <name evidence="7" type="ORF">GGQ71_002454</name>
</gene>
<reference evidence="7 10" key="2">
    <citation type="submission" date="2020-08" db="EMBL/GenBank/DDBJ databases">
        <title>Genomic Encyclopedia of Type Strains, Phase IV (KMG-IV): sequencing the most valuable type-strain genomes for metagenomic binning, comparative biology and taxonomic classification.</title>
        <authorList>
            <person name="Goeker M."/>
        </authorList>
    </citation>
    <scope>NUCLEOTIDE SEQUENCE [LARGE SCALE GENOMIC DNA]</scope>
    <source>
        <strain evidence="7 10">DSM 100021</strain>
    </source>
</reference>
<feature type="DNA-binding region" description="H-T-H motif" evidence="4">
    <location>
        <begin position="50"/>
        <end position="69"/>
    </location>
</feature>
<dbReference type="Gene3D" id="1.10.357.10">
    <property type="entry name" value="Tetracycline Repressor, domain 2"/>
    <property type="match status" value="1"/>
</dbReference>
<evidence type="ECO:0000313" key="7">
    <source>
        <dbReference type="EMBL" id="MBB4008174.1"/>
    </source>
</evidence>
<evidence type="ECO:0000313" key="10">
    <source>
        <dbReference type="Proteomes" id="UP000544107"/>
    </source>
</evidence>
<evidence type="ECO:0000256" key="4">
    <source>
        <dbReference type="PROSITE-ProRule" id="PRU00335"/>
    </source>
</evidence>
<dbReference type="InterPro" id="IPR050109">
    <property type="entry name" value="HTH-type_TetR-like_transc_reg"/>
</dbReference>
<evidence type="ECO:0000313" key="8">
    <source>
        <dbReference type="EMBL" id="OLP50614.1"/>
    </source>
</evidence>
<organism evidence="8 9">
    <name type="scientific">Allorhizobium taibaishanense</name>
    <dbReference type="NCBI Taxonomy" id="887144"/>
    <lineage>
        <taxon>Bacteria</taxon>
        <taxon>Pseudomonadati</taxon>
        <taxon>Pseudomonadota</taxon>
        <taxon>Alphaproteobacteria</taxon>
        <taxon>Hyphomicrobiales</taxon>
        <taxon>Rhizobiaceae</taxon>
        <taxon>Rhizobium/Agrobacterium group</taxon>
        <taxon>Allorhizobium</taxon>
    </lineage>
</organism>
<evidence type="ECO:0000256" key="3">
    <source>
        <dbReference type="ARBA" id="ARBA00023163"/>
    </source>
</evidence>
<keyword evidence="9" id="KW-1185">Reference proteome</keyword>
<dbReference type="GO" id="GO:0003700">
    <property type="term" value="F:DNA-binding transcription factor activity"/>
    <property type="evidence" value="ECO:0007669"/>
    <property type="project" value="TreeGrafter"/>
</dbReference>
<sequence>MSEAQSDKKIGQKARGARAGRPRLGKESGREAILTTAQQCFAKRGYDGVNIRDLAQRAGVNIALANYHFGSKAALWQACLHQLQSKADEPVAEIKSLADAAAPYPQRLVSAYATFICFNAELPDYGLFILQEMLQSGERQELVKTALIDPFGEALIPLLAEGVERGLVQTEDVSLMFFTHSIAISHVVAAQGLVASFFTEDHRRTASLRELLNMMIRSATGIPPKEVERAVASTRLHR</sequence>
<name>A0A1Q9A7Q5_9HYPH</name>
<protein>
    <submittedName>
        <fullName evidence="7">AcrR family transcriptional regulator</fullName>
    </submittedName>
</protein>
<dbReference type="RefSeq" id="WP_075614506.1">
    <property type="nucleotide sequence ID" value="NZ_JACIED010000003.1"/>
</dbReference>
<dbReference type="SUPFAM" id="SSF46689">
    <property type="entry name" value="Homeodomain-like"/>
    <property type="match status" value="1"/>
</dbReference>
<dbReference type="InterPro" id="IPR036271">
    <property type="entry name" value="Tet_transcr_reg_TetR-rel_C_sf"/>
</dbReference>
<dbReference type="InterPro" id="IPR001647">
    <property type="entry name" value="HTH_TetR"/>
</dbReference>
<dbReference type="PANTHER" id="PTHR30055:SF234">
    <property type="entry name" value="HTH-TYPE TRANSCRIPTIONAL REGULATOR BETI"/>
    <property type="match status" value="1"/>
</dbReference>
<accession>A0A1Q9A7Q5</accession>
<evidence type="ECO:0000313" key="9">
    <source>
        <dbReference type="Proteomes" id="UP000185598"/>
    </source>
</evidence>
<dbReference type="GO" id="GO:0000976">
    <property type="term" value="F:transcription cis-regulatory region binding"/>
    <property type="evidence" value="ECO:0007669"/>
    <property type="project" value="TreeGrafter"/>
</dbReference>
<dbReference type="InterPro" id="IPR009057">
    <property type="entry name" value="Homeodomain-like_sf"/>
</dbReference>
<dbReference type="PANTHER" id="PTHR30055">
    <property type="entry name" value="HTH-TYPE TRANSCRIPTIONAL REGULATOR RUTR"/>
    <property type="match status" value="1"/>
</dbReference>
<dbReference type="EMBL" id="MKIN01000021">
    <property type="protein sequence ID" value="OLP50614.1"/>
    <property type="molecule type" value="Genomic_DNA"/>
</dbReference>
<dbReference type="PRINTS" id="PR00455">
    <property type="entry name" value="HTHTETR"/>
</dbReference>
<keyword evidence="3" id="KW-0804">Transcription</keyword>
<feature type="domain" description="HTH tetR-type" evidence="6">
    <location>
        <begin position="27"/>
        <end position="87"/>
    </location>
</feature>
<dbReference type="OrthoDB" id="2356263at2"/>
<feature type="compositionally biased region" description="Basic residues" evidence="5">
    <location>
        <begin position="11"/>
        <end position="23"/>
    </location>
</feature>
<dbReference type="SUPFAM" id="SSF48498">
    <property type="entry name" value="Tetracyclin repressor-like, C-terminal domain"/>
    <property type="match status" value="1"/>
</dbReference>
<reference evidence="8 9" key="1">
    <citation type="submission" date="2016-09" db="EMBL/GenBank/DDBJ databases">
        <title>Rhizobium oryziradicis sp. nov., isolated from the root of rice.</title>
        <authorList>
            <person name="Zhao J."/>
            <person name="Zhang X."/>
        </authorList>
    </citation>
    <scope>NUCLEOTIDE SEQUENCE [LARGE SCALE GENOMIC DNA]</scope>
    <source>
        <strain evidence="8 9">14971</strain>
    </source>
</reference>
<keyword evidence="1" id="KW-0805">Transcription regulation</keyword>
<comment type="caution">
    <text evidence="8">The sequence shown here is derived from an EMBL/GenBank/DDBJ whole genome shotgun (WGS) entry which is preliminary data.</text>
</comment>
<dbReference type="Proteomes" id="UP000544107">
    <property type="component" value="Unassembled WGS sequence"/>
</dbReference>